<keyword evidence="8" id="KW-0378">Hydrolase</keyword>
<dbReference type="SMART" id="SM00891">
    <property type="entry name" value="ERCC4"/>
    <property type="match status" value="1"/>
</dbReference>
<evidence type="ECO:0000256" key="11">
    <source>
        <dbReference type="ARBA" id="ARBA00023204"/>
    </source>
</evidence>
<feature type="compositionally biased region" description="Low complexity" evidence="14">
    <location>
        <begin position="397"/>
        <end position="408"/>
    </location>
</feature>
<organism evidence="16 17">
    <name type="scientific">Plectosphaerella plurivora</name>
    <dbReference type="NCBI Taxonomy" id="936078"/>
    <lineage>
        <taxon>Eukaryota</taxon>
        <taxon>Fungi</taxon>
        <taxon>Dikarya</taxon>
        <taxon>Ascomycota</taxon>
        <taxon>Pezizomycotina</taxon>
        <taxon>Sordariomycetes</taxon>
        <taxon>Hypocreomycetidae</taxon>
        <taxon>Glomerellales</taxon>
        <taxon>Plectosphaerellaceae</taxon>
        <taxon>Plectosphaerella</taxon>
    </lineage>
</organism>
<keyword evidence="4" id="KW-0540">Nuclease</keyword>
<feature type="region of interest" description="Disordered" evidence="14">
    <location>
        <begin position="1"/>
        <end position="78"/>
    </location>
</feature>
<evidence type="ECO:0000256" key="3">
    <source>
        <dbReference type="ARBA" id="ARBA00005313"/>
    </source>
</evidence>
<feature type="region of interest" description="Disordered" evidence="14">
    <location>
        <begin position="163"/>
        <end position="449"/>
    </location>
</feature>
<dbReference type="InterPro" id="IPR042530">
    <property type="entry name" value="EME1/EME2_C"/>
</dbReference>
<dbReference type="PANTHER" id="PTHR21077:SF5">
    <property type="entry name" value="CROSSOVER JUNCTION ENDONUCLEASE MMS4"/>
    <property type="match status" value="1"/>
</dbReference>
<dbReference type="PANTHER" id="PTHR21077">
    <property type="entry name" value="EME1 PROTEIN"/>
    <property type="match status" value="1"/>
</dbReference>
<feature type="compositionally biased region" description="Pro residues" evidence="14">
    <location>
        <begin position="10"/>
        <end position="22"/>
    </location>
</feature>
<dbReference type="InterPro" id="IPR006166">
    <property type="entry name" value="ERCC4_domain"/>
</dbReference>
<accession>A0A9P8VJ81</accession>
<reference evidence="16" key="1">
    <citation type="journal article" date="2021" name="Nat. Commun.">
        <title>Genetic determinants of endophytism in the Arabidopsis root mycobiome.</title>
        <authorList>
            <person name="Mesny F."/>
            <person name="Miyauchi S."/>
            <person name="Thiergart T."/>
            <person name="Pickel B."/>
            <person name="Atanasova L."/>
            <person name="Karlsson M."/>
            <person name="Huettel B."/>
            <person name="Barry K.W."/>
            <person name="Haridas S."/>
            <person name="Chen C."/>
            <person name="Bauer D."/>
            <person name="Andreopoulos W."/>
            <person name="Pangilinan J."/>
            <person name="LaButti K."/>
            <person name="Riley R."/>
            <person name="Lipzen A."/>
            <person name="Clum A."/>
            <person name="Drula E."/>
            <person name="Henrissat B."/>
            <person name="Kohler A."/>
            <person name="Grigoriev I.V."/>
            <person name="Martin F.M."/>
            <person name="Hacquard S."/>
        </authorList>
    </citation>
    <scope>NUCLEOTIDE SEQUENCE</scope>
    <source>
        <strain evidence="16">MPI-SDFR-AT-0117</strain>
    </source>
</reference>
<dbReference type="GO" id="GO:0005634">
    <property type="term" value="C:nucleus"/>
    <property type="evidence" value="ECO:0007669"/>
    <property type="project" value="UniProtKB-SubCell"/>
</dbReference>
<dbReference type="GO" id="GO:0046872">
    <property type="term" value="F:metal ion binding"/>
    <property type="evidence" value="ECO:0007669"/>
    <property type="project" value="UniProtKB-KW"/>
</dbReference>
<keyword evidence="5" id="KW-0479">Metal-binding</keyword>
<evidence type="ECO:0000256" key="10">
    <source>
        <dbReference type="ARBA" id="ARBA00023172"/>
    </source>
</evidence>
<evidence type="ECO:0000256" key="4">
    <source>
        <dbReference type="ARBA" id="ARBA00022722"/>
    </source>
</evidence>
<evidence type="ECO:0000256" key="9">
    <source>
        <dbReference type="ARBA" id="ARBA00022842"/>
    </source>
</evidence>
<sequence>MEGRQTGHSSPPPARRPSTPPRRTPKWPTSSKPFVLSDDVLDLTQLSPEADTSRNNDPPIPSQQLPPPRRPDNGNVNQVVYQSDDFDTTGDLDKSLNLEHSLSNWTENNKRRRLSPAVSSKQTSLSRSQSAVVPSSFLAAHHYSGTLTRAQALIDPIEFTSSPFVPPSAQPPRVDKFDAFDGTPPTRSQPDTRTYIPPSSFDPFASDTAPIPAQTPAPAPIAAPALAPPSSYDPFASDVEVVAAPTPALPKKRTSPPVIELDDDEDSDPFASSPRAALKKATFIPQQSIPSTKPKPPKGPVEWDPISSSAPQLRQAIEILDDSPLRRPPPKAPKNNGPAIISLSDSEVSTHGRDPLGDDDDEDEFPDLANIDMSKYRPRFRSSSPIVRPAARKKAAAPRPKAAATTTKKTPEERAREKDAKAAARDAEKERKRLEKEAAKEQKAKDKQRAAALAEVNKVRTDKKVSTPEMIVDLPMSLPTPLAIQAQELLKDLNVEYKTCPTPVDNVVKWRRKVQSHYNDDLGMWEPSPLRIEDETYAMVVVTADDFVTMALAPEGEDLDAHVAKMRQHYPTEQIIYLIDSLNVWMRKNRNVRNRQFVSAVRGQEDDAPSSSTARKRKTPTQRAYVEEDMIEDALLQLQVVHSVQIHHTSAPVETAQWIAVFTQHISTVPYRKQKEAANAAGAGFCMESGQVRTGEDVRDTYTKMLQEIVRVTAPIAYGIANEFDTVTKLVRGLEEGGPLVLEACRKSANKDGALSDRAVGQAVSRRLHKVFTGQDETSTDV</sequence>
<evidence type="ECO:0000256" key="8">
    <source>
        <dbReference type="ARBA" id="ARBA00022801"/>
    </source>
</evidence>
<comment type="subcellular location">
    <subcellularLocation>
        <location evidence="2">Nucleus</location>
    </subcellularLocation>
</comment>
<evidence type="ECO:0000313" key="17">
    <source>
        <dbReference type="Proteomes" id="UP000770015"/>
    </source>
</evidence>
<evidence type="ECO:0000256" key="7">
    <source>
        <dbReference type="ARBA" id="ARBA00022763"/>
    </source>
</evidence>
<dbReference type="GO" id="GO:0003677">
    <property type="term" value="F:DNA binding"/>
    <property type="evidence" value="ECO:0007669"/>
    <property type="project" value="InterPro"/>
</dbReference>
<dbReference type="Gene3D" id="3.40.50.10130">
    <property type="match status" value="1"/>
</dbReference>
<name>A0A9P8VJ81_9PEZI</name>
<keyword evidence="17" id="KW-1185">Reference proteome</keyword>
<keyword evidence="13" id="KW-0469">Meiosis</keyword>
<gene>
    <name evidence="16" type="ORF">F5X68DRAFT_266895</name>
</gene>
<evidence type="ECO:0000256" key="6">
    <source>
        <dbReference type="ARBA" id="ARBA00022759"/>
    </source>
</evidence>
<feature type="region of interest" description="Disordered" evidence="14">
    <location>
        <begin position="105"/>
        <end position="131"/>
    </location>
</feature>
<dbReference type="OrthoDB" id="343092at2759"/>
<feature type="compositionally biased region" description="Acidic residues" evidence="14">
    <location>
        <begin position="357"/>
        <end position="366"/>
    </location>
</feature>
<dbReference type="GO" id="GO:0006302">
    <property type="term" value="P:double-strand break repair"/>
    <property type="evidence" value="ECO:0007669"/>
    <property type="project" value="TreeGrafter"/>
</dbReference>
<evidence type="ECO:0000256" key="1">
    <source>
        <dbReference type="ARBA" id="ARBA00001946"/>
    </source>
</evidence>
<dbReference type="InterPro" id="IPR033310">
    <property type="entry name" value="Mms4/EME1/EME2"/>
</dbReference>
<dbReference type="GO" id="GO:0031297">
    <property type="term" value="P:replication fork processing"/>
    <property type="evidence" value="ECO:0007669"/>
    <property type="project" value="TreeGrafter"/>
</dbReference>
<dbReference type="GO" id="GO:0048476">
    <property type="term" value="C:Holliday junction resolvase complex"/>
    <property type="evidence" value="ECO:0007669"/>
    <property type="project" value="InterPro"/>
</dbReference>
<evidence type="ECO:0000256" key="5">
    <source>
        <dbReference type="ARBA" id="ARBA00022723"/>
    </source>
</evidence>
<dbReference type="EMBL" id="JAGSXJ010000002">
    <property type="protein sequence ID" value="KAH6695534.1"/>
    <property type="molecule type" value="Genomic_DNA"/>
</dbReference>
<dbReference type="Proteomes" id="UP000770015">
    <property type="component" value="Unassembled WGS sequence"/>
</dbReference>
<dbReference type="GO" id="GO:0000712">
    <property type="term" value="P:resolution of meiotic recombination intermediates"/>
    <property type="evidence" value="ECO:0007669"/>
    <property type="project" value="TreeGrafter"/>
</dbReference>
<feature type="domain" description="ERCC4" evidence="15">
    <location>
        <begin position="469"/>
        <end position="735"/>
    </location>
</feature>
<dbReference type="GO" id="GO:0008821">
    <property type="term" value="F:crossover junction DNA endonuclease activity"/>
    <property type="evidence" value="ECO:0007669"/>
    <property type="project" value="TreeGrafter"/>
</dbReference>
<evidence type="ECO:0000256" key="13">
    <source>
        <dbReference type="ARBA" id="ARBA00023254"/>
    </source>
</evidence>
<dbReference type="AlphaFoldDB" id="A0A9P8VJ81"/>
<evidence type="ECO:0000256" key="14">
    <source>
        <dbReference type="SAM" id="MobiDB-lite"/>
    </source>
</evidence>
<comment type="cofactor">
    <cofactor evidence="1">
        <name>Mg(2+)</name>
        <dbReference type="ChEBI" id="CHEBI:18420"/>
    </cofactor>
</comment>
<proteinExistence type="inferred from homology"/>
<feature type="compositionally biased region" description="Basic and acidic residues" evidence="14">
    <location>
        <begin position="409"/>
        <end position="449"/>
    </location>
</feature>
<evidence type="ECO:0000259" key="15">
    <source>
        <dbReference type="SMART" id="SM00891"/>
    </source>
</evidence>
<dbReference type="GO" id="GO:0031573">
    <property type="term" value="P:mitotic intra-S DNA damage checkpoint signaling"/>
    <property type="evidence" value="ECO:0007669"/>
    <property type="project" value="TreeGrafter"/>
</dbReference>
<feature type="region of interest" description="Disordered" evidence="14">
    <location>
        <begin position="600"/>
        <end position="622"/>
    </location>
</feature>
<evidence type="ECO:0000313" key="16">
    <source>
        <dbReference type="EMBL" id="KAH6695534.1"/>
    </source>
</evidence>
<keyword evidence="7" id="KW-0227">DNA damage</keyword>
<feature type="compositionally biased region" description="Low complexity" evidence="14">
    <location>
        <begin position="119"/>
        <end position="130"/>
    </location>
</feature>
<dbReference type="Gene3D" id="1.10.150.670">
    <property type="entry name" value="Crossover junction endonuclease EME1, DNA-binding domain"/>
    <property type="match status" value="1"/>
</dbReference>
<dbReference type="CDD" id="cd20085">
    <property type="entry name" value="XPF_nuclease_Mms4"/>
    <property type="match status" value="1"/>
</dbReference>
<comment type="similarity">
    <text evidence="3">Belongs to the EME1/MMS4 family.</text>
</comment>
<dbReference type="Pfam" id="PF02732">
    <property type="entry name" value="ERCC4"/>
    <property type="match status" value="1"/>
</dbReference>
<evidence type="ECO:0000256" key="2">
    <source>
        <dbReference type="ARBA" id="ARBA00004123"/>
    </source>
</evidence>
<keyword evidence="6" id="KW-0255">Endonuclease</keyword>
<keyword evidence="9" id="KW-0460">Magnesium</keyword>
<protein>
    <submittedName>
        <fullName evidence="16">ERCC4 domain-containing protein</fullName>
    </submittedName>
</protein>
<keyword evidence="10" id="KW-0233">DNA recombination</keyword>
<feature type="compositionally biased region" description="Pro residues" evidence="14">
    <location>
        <begin position="58"/>
        <end position="68"/>
    </location>
</feature>
<keyword evidence="12" id="KW-0539">Nucleus</keyword>
<keyword evidence="11" id="KW-0234">DNA repair</keyword>
<dbReference type="FunFam" id="1.10.150.670:FF:000004">
    <property type="entry name" value="Crossover junction endonuclease EME1"/>
    <property type="match status" value="1"/>
</dbReference>
<comment type="caution">
    <text evidence="16">The sequence shown here is derived from an EMBL/GenBank/DDBJ whole genome shotgun (WGS) entry which is preliminary data.</text>
</comment>
<evidence type="ECO:0000256" key="12">
    <source>
        <dbReference type="ARBA" id="ARBA00023242"/>
    </source>
</evidence>
<dbReference type="InterPro" id="IPR047521">
    <property type="entry name" value="XPF_nuclease_EME1_ascomycetes"/>
</dbReference>